<dbReference type="GO" id="GO:0015220">
    <property type="term" value="F:choline transmembrane transporter activity"/>
    <property type="evidence" value="ECO:0007669"/>
    <property type="project" value="TreeGrafter"/>
</dbReference>
<evidence type="ECO:0000256" key="10">
    <source>
        <dbReference type="SAM" id="Phobius"/>
    </source>
</evidence>
<feature type="transmembrane region" description="Helical" evidence="10">
    <location>
        <begin position="101"/>
        <end position="119"/>
    </location>
</feature>
<evidence type="ECO:0000256" key="9">
    <source>
        <dbReference type="RuleBase" id="RU003942"/>
    </source>
</evidence>
<evidence type="ECO:0000256" key="7">
    <source>
        <dbReference type="ARBA" id="ARBA00022989"/>
    </source>
</evidence>
<dbReference type="PANTHER" id="PTHR30561">
    <property type="entry name" value="SMR FAMILY PROTON-DEPENDENT DRUG EFFLUX TRANSPORTER SUGE"/>
    <property type="match status" value="1"/>
</dbReference>
<dbReference type="InterPro" id="IPR045324">
    <property type="entry name" value="Small_multidrug_res"/>
</dbReference>
<dbReference type="GO" id="GO:1903711">
    <property type="term" value="P:spermidine transmembrane transport"/>
    <property type="evidence" value="ECO:0007669"/>
    <property type="project" value="TreeGrafter"/>
</dbReference>
<dbReference type="PANTHER" id="PTHR30561:SF2">
    <property type="entry name" value="SPERMIDINE EXPORT PROTEIN MDTJ"/>
    <property type="match status" value="1"/>
</dbReference>
<dbReference type="GO" id="GO:0005886">
    <property type="term" value="C:plasma membrane"/>
    <property type="evidence" value="ECO:0007669"/>
    <property type="project" value="UniProtKB-SubCell"/>
</dbReference>
<dbReference type="HOGENOM" id="CLU_133067_0_0_7"/>
<keyword evidence="4" id="KW-1003">Cell membrane</keyword>
<evidence type="ECO:0000256" key="3">
    <source>
        <dbReference type="ARBA" id="ARBA00021112"/>
    </source>
</evidence>
<keyword evidence="5" id="KW-0997">Cell inner membrane</keyword>
<dbReference type="Proteomes" id="UP000002430">
    <property type="component" value="Chromosome"/>
</dbReference>
<sequence length="125" mass="13856">MQPRQYTSQVKHWIYLIIAILLEVIGTSVMKLSQLGTWIFEPNIGYLLMLICIGLSYYMLALAATGLPIGVAYAFWEGLGLILITLVSIFVIDEKMTITRLISLFALLSGAILIHHGTVNISSNN</sequence>
<dbReference type="STRING" id="363253.LI0925"/>
<evidence type="ECO:0000256" key="5">
    <source>
        <dbReference type="ARBA" id="ARBA00022519"/>
    </source>
</evidence>
<accession>Q1MPU8</accession>
<dbReference type="SUPFAM" id="SSF103481">
    <property type="entry name" value="Multidrug resistance efflux transporter EmrE"/>
    <property type="match status" value="1"/>
</dbReference>
<keyword evidence="6 9" id="KW-0812">Transmembrane</keyword>
<dbReference type="Gene3D" id="1.10.3730.20">
    <property type="match status" value="1"/>
</dbReference>
<dbReference type="Pfam" id="PF00893">
    <property type="entry name" value="Multi_Drug_Res"/>
    <property type="match status" value="1"/>
</dbReference>
<dbReference type="GO" id="GO:0015297">
    <property type="term" value="F:antiporter activity"/>
    <property type="evidence" value="ECO:0007669"/>
    <property type="project" value="TreeGrafter"/>
</dbReference>
<dbReference type="GO" id="GO:0031460">
    <property type="term" value="P:glycine betaine transport"/>
    <property type="evidence" value="ECO:0007669"/>
    <property type="project" value="TreeGrafter"/>
</dbReference>
<dbReference type="InterPro" id="IPR000390">
    <property type="entry name" value="Small_drug/metabolite_transptr"/>
</dbReference>
<keyword evidence="12" id="KW-1185">Reference proteome</keyword>
<evidence type="ECO:0000256" key="8">
    <source>
        <dbReference type="ARBA" id="ARBA00023136"/>
    </source>
</evidence>
<dbReference type="GO" id="GO:0015199">
    <property type="term" value="F:amino-acid betaine transmembrane transporter activity"/>
    <property type="evidence" value="ECO:0007669"/>
    <property type="project" value="TreeGrafter"/>
</dbReference>
<comment type="subunit">
    <text evidence="2">Forms a complex with MdtI.</text>
</comment>
<feature type="transmembrane region" description="Helical" evidence="10">
    <location>
        <begin position="73"/>
        <end position="92"/>
    </location>
</feature>
<protein>
    <recommendedName>
        <fullName evidence="3">Spermidine export protein MdtJ</fullName>
    </recommendedName>
</protein>
<dbReference type="InterPro" id="IPR037185">
    <property type="entry name" value="EmrE-like"/>
</dbReference>
<dbReference type="OrthoDB" id="9808638at2"/>
<proteinExistence type="inferred from homology"/>
<evidence type="ECO:0000256" key="4">
    <source>
        <dbReference type="ARBA" id="ARBA00022475"/>
    </source>
</evidence>
<feature type="transmembrane region" description="Helical" evidence="10">
    <location>
        <begin position="44"/>
        <end position="67"/>
    </location>
</feature>
<evidence type="ECO:0000256" key="1">
    <source>
        <dbReference type="ARBA" id="ARBA00004429"/>
    </source>
</evidence>
<dbReference type="RefSeq" id="WP_011527008.1">
    <property type="nucleotide sequence ID" value="NC_008011.1"/>
</dbReference>
<evidence type="ECO:0000313" key="11">
    <source>
        <dbReference type="EMBL" id="CAJ54979.1"/>
    </source>
</evidence>
<comment type="subcellular location">
    <subcellularLocation>
        <location evidence="1">Cell inner membrane</location>
        <topology evidence="1">Multi-pass membrane protein</topology>
    </subcellularLocation>
    <subcellularLocation>
        <location evidence="9">Cell membrane</location>
        <topology evidence="9">Multi-pass membrane protein</topology>
    </subcellularLocation>
</comment>
<feature type="transmembrane region" description="Helical" evidence="10">
    <location>
        <begin position="12"/>
        <end position="32"/>
    </location>
</feature>
<evidence type="ECO:0000256" key="6">
    <source>
        <dbReference type="ARBA" id="ARBA00022692"/>
    </source>
</evidence>
<comment type="similarity">
    <text evidence="9">Belongs to the drug/metabolite transporter (DMT) superfamily. Small multidrug resistance (SMR) (TC 2.A.7.1) family.</text>
</comment>
<gene>
    <name evidence="11" type="primary">qacE</name>
    <name evidence="11" type="ordered locus">LI0925</name>
</gene>
<reference evidence="11 12" key="1">
    <citation type="submission" date="2005-11" db="EMBL/GenBank/DDBJ databases">
        <title>The complete genome sequence of Lawsonia intracellularis: the causative agent of proliferative enteropathy.</title>
        <authorList>
            <person name="Kaur K."/>
            <person name="Zhang Q."/>
            <person name="Beckler D."/>
            <person name="Munir S."/>
            <person name="Li L."/>
            <person name="Kinsley K."/>
            <person name="Herron L."/>
            <person name="Peterson A."/>
            <person name="May B."/>
            <person name="Singh S."/>
            <person name="Gebhart C."/>
            <person name="Kapur V."/>
        </authorList>
    </citation>
    <scope>NUCLEOTIDE SEQUENCE [LARGE SCALE GENOMIC DNA]</scope>
    <source>
        <strain evidence="11 12">PHE/MN1-00</strain>
    </source>
</reference>
<keyword evidence="7 10" id="KW-1133">Transmembrane helix</keyword>
<keyword evidence="8 10" id="KW-0472">Membrane</keyword>
<name>Q1MPU8_LAWIP</name>
<dbReference type="KEGG" id="lip:LI0925"/>
<evidence type="ECO:0000256" key="2">
    <source>
        <dbReference type="ARBA" id="ARBA00011358"/>
    </source>
</evidence>
<dbReference type="eggNOG" id="COG2076">
    <property type="taxonomic scope" value="Bacteria"/>
</dbReference>
<organism evidence="11 12">
    <name type="scientific">Lawsonia intracellularis (strain PHE/MN1-00)</name>
    <dbReference type="NCBI Taxonomy" id="363253"/>
    <lineage>
        <taxon>Bacteria</taxon>
        <taxon>Pseudomonadati</taxon>
        <taxon>Thermodesulfobacteriota</taxon>
        <taxon>Desulfovibrionia</taxon>
        <taxon>Desulfovibrionales</taxon>
        <taxon>Desulfovibrionaceae</taxon>
        <taxon>Lawsonia</taxon>
    </lineage>
</organism>
<dbReference type="AlphaFoldDB" id="Q1MPU8"/>
<dbReference type="EMBL" id="AM180252">
    <property type="protein sequence ID" value="CAJ54979.1"/>
    <property type="molecule type" value="Genomic_DNA"/>
</dbReference>
<evidence type="ECO:0000313" key="12">
    <source>
        <dbReference type="Proteomes" id="UP000002430"/>
    </source>
</evidence>